<sequence>MTWAAASPAPGISGMTDTGSWLSSPYRRTVNPYRPVVPRGALTPERVVTIERATIVKQHFTRWLPAIAKTRQDFSRRLPAIAEATRSKIANIPQNKAALSVAGVAAIGALAFGPTAIAAPVTGGPHAGAVAAIDLATGKKTETVVPAQTTGADKVNQPASEKPSRDKLIPHGVEGAQSRIPLDDAQIANAKAIVKAAKETGVGERGAVIGVATSLQESKLYNLGHLGAYNDHDSQGLFQQRPSSGWGSPEQITDPDYSAKAFFNALKNVGGWQQLPLTAAAQTVQVSAFPYAYAQWEEQAADVVQQLW</sequence>
<dbReference type="Proteomes" id="UP000246050">
    <property type="component" value="Unassembled WGS sequence"/>
</dbReference>
<name>A0A317D301_9ACTN</name>
<evidence type="ECO:0000313" key="2">
    <source>
        <dbReference type="Proteomes" id="UP000246050"/>
    </source>
</evidence>
<dbReference type="EMBL" id="QGKS01000426">
    <property type="protein sequence ID" value="PWR08540.1"/>
    <property type="molecule type" value="Genomic_DNA"/>
</dbReference>
<evidence type="ECO:0008006" key="3">
    <source>
        <dbReference type="Google" id="ProtNLM"/>
    </source>
</evidence>
<evidence type="ECO:0000313" key="1">
    <source>
        <dbReference type="EMBL" id="PWR08540.1"/>
    </source>
</evidence>
<organism evidence="1 2">
    <name type="scientific">Micromonospora sicca</name>
    <dbReference type="NCBI Taxonomy" id="2202420"/>
    <lineage>
        <taxon>Bacteria</taxon>
        <taxon>Bacillati</taxon>
        <taxon>Actinomycetota</taxon>
        <taxon>Actinomycetes</taxon>
        <taxon>Micromonosporales</taxon>
        <taxon>Micromonosporaceae</taxon>
        <taxon>Micromonospora</taxon>
    </lineage>
</organism>
<dbReference type="OrthoDB" id="3400075at2"/>
<accession>A0A317D301</accession>
<reference evidence="1 2" key="1">
    <citation type="submission" date="2018-05" db="EMBL/GenBank/DDBJ databases">
        <title>Micromonosporas from Atacama Desert.</title>
        <authorList>
            <person name="Carro L."/>
            <person name="Golinska P."/>
            <person name="Klenk H.-P."/>
            <person name="Goodfellow M."/>
        </authorList>
    </citation>
    <scope>NUCLEOTIDE SEQUENCE [LARGE SCALE GENOMIC DNA]</scope>
    <source>
        <strain evidence="1 2">4G51</strain>
    </source>
</reference>
<comment type="caution">
    <text evidence="1">The sequence shown here is derived from an EMBL/GenBank/DDBJ whole genome shotgun (WGS) entry which is preliminary data.</text>
</comment>
<gene>
    <name evidence="1" type="ORF">DKT69_32680</name>
</gene>
<dbReference type="AlphaFoldDB" id="A0A317D301"/>
<proteinExistence type="predicted"/>
<protein>
    <recommendedName>
        <fullName evidence="3">Peptidase M23</fullName>
    </recommendedName>
</protein>